<proteinExistence type="predicted"/>
<name>A0AAW9V5D8_KLEPN</name>
<protein>
    <submittedName>
        <fullName evidence="1">DNA methyltransferase</fullName>
    </submittedName>
</protein>
<comment type="caution">
    <text evidence="1">The sequence shown here is derived from an EMBL/GenBank/DDBJ whole genome shotgun (WGS) entry which is preliminary data.</text>
</comment>
<feature type="non-terminal residue" evidence="1">
    <location>
        <position position="26"/>
    </location>
</feature>
<keyword evidence="1" id="KW-0489">Methyltransferase</keyword>
<accession>A0AAW9V5D8</accession>
<evidence type="ECO:0000313" key="1">
    <source>
        <dbReference type="EMBL" id="MSS34729.1"/>
    </source>
</evidence>
<sequence>MNRYSLIYADPAWSYGNTISNGAAVD</sequence>
<dbReference type="GO" id="GO:0032259">
    <property type="term" value="P:methylation"/>
    <property type="evidence" value="ECO:0007669"/>
    <property type="project" value="UniProtKB-KW"/>
</dbReference>
<reference evidence="1 2" key="1">
    <citation type="submission" date="2019-07" db="EMBL/GenBank/DDBJ databases">
        <title>Genome sequence of OXA-232-producing Klebsiella pneumoniae ST23 from septicemic neonate.</title>
        <authorList>
            <person name="Mukherjee S."/>
            <person name="Naha S."/>
            <person name="Bhadury P."/>
            <person name="Basu S."/>
        </authorList>
    </citation>
    <scope>NUCLEOTIDE SEQUENCE [LARGE SCALE GENOMIC DNA]</scope>
    <source>
        <strain evidence="1 2">EN5275</strain>
    </source>
</reference>
<keyword evidence="1" id="KW-0808">Transferase</keyword>
<organism evidence="1 2">
    <name type="scientific">Klebsiella pneumoniae</name>
    <dbReference type="NCBI Taxonomy" id="573"/>
    <lineage>
        <taxon>Bacteria</taxon>
        <taxon>Pseudomonadati</taxon>
        <taxon>Pseudomonadota</taxon>
        <taxon>Gammaproteobacteria</taxon>
        <taxon>Enterobacterales</taxon>
        <taxon>Enterobacteriaceae</taxon>
        <taxon>Klebsiella/Raoultella group</taxon>
        <taxon>Klebsiella</taxon>
        <taxon>Klebsiella pneumoniae complex</taxon>
    </lineage>
</organism>
<dbReference type="AlphaFoldDB" id="A0AAW9V5D8"/>
<dbReference type="EMBL" id="VINI01000054">
    <property type="protein sequence ID" value="MSS34729.1"/>
    <property type="molecule type" value="Genomic_DNA"/>
</dbReference>
<evidence type="ECO:0000313" key="2">
    <source>
        <dbReference type="Proteomes" id="UP000468995"/>
    </source>
</evidence>
<dbReference type="GO" id="GO:0008168">
    <property type="term" value="F:methyltransferase activity"/>
    <property type="evidence" value="ECO:0007669"/>
    <property type="project" value="UniProtKB-KW"/>
</dbReference>
<gene>
    <name evidence="1" type="ORF">FME62_28785</name>
</gene>
<dbReference type="Proteomes" id="UP000468995">
    <property type="component" value="Unassembled WGS sequence"/>
</dbReference>